<reference evidence="3" key="2">
    <citation type="submission" date="2024-01" db="EMBL/GenBank/DDBJ databases">
        <title>Roseobacter fucihabitans sp. nov., isolated from the brown alga Fucus spiralis.</title>
        <authorList>
            <person name="Hahnke S."/>
            <person name="Berger M."/>
            <person name="Schlingloff A."/>
            <person name="Athale I."/>
            <person name="Neumann-Schaal M."/>
            <person name="Adenaya A."/>
            <person name="Poehlein A."/>
            <person name="Daniel R."/>
            <person name="Pertersen J."/>
            <person name="Brinkhoff T."/>
        </authorList>
    </citation>
    <scope>NUCLEOTIDE SEQUENCE [LARGE SCALE GENOMIC DNA]</scope>
    <source>
        <strain evidence="3">B14</strain>
    </source>
</reference>
<keyword evidence="3" id="KW-1185">Reference proteome</keyword>
<sequence length="89" mass="9939">MISAGLLSDALILGPAIWACSYLLRSRWYERQADQLAAQGRDAQTLQLKREEARYFQDFARVMPNWMLAALTIGLGLRLALTVAAIWGA</sequence>
<proteinExistence type="predicted"/>
<evidence type="ECO:0000313" key="3">
    <source>
        <dbReference type="Proteomes" id="UP001318682"/>
    </source>
</evidence>
<evidence type="ECO:0000256" key="1">
    <source>
        <dbReference type="SAM" id="Phobius"/>
    </source>
</evidence>
<dbReference type="RefSeq" id="WP_187430897.1">
    <property type="nucleotide sequence ID" value="NZ_CP143423.1"/>
</dbReference>
<name>A0ABZ2BRM2_9RHOB</name>
<evidence type="ECO:0000313" key="2">
    <source>
        <dbReference type="EMBL" id="WVX47877.1"/>
    </source>
</evidence>
<dbReference type="Proteomes" id="UP001318682">
    <property type="component" value="Chromosome"/>
</dbReference>
<organism evidence="2 3">
    <name type="scientific">Roseobacter fucihabitans</name>
    <dbReference type="NCBI Taxonomy" id="1537242"/>
    <lineage>
        <taxon>Bacteria</taxon>
        <taxon>Pseudomonadati</taxon>
        <taxon>Pseudomonadota</taxon>
        <taxon>Alphaproteobacteria</taxon>
        <taxon>Rhodobacterales</taxon>
        <taxon>Roseobacteraceae</taxon>
        <taxon>Roseobacter</taxon>
    </lineage>
</organism>
<gene>
    <name evidence="2" type="ORF">ROLI_009500</name>
</gene>
<keyword evidence="1" id="KW-0472">Membrane</keyword>
<feature type="transmembrane region" description="Helical" evidence="1">
    <location>
        <begin position="6"/>
        <end position="24"/>
    </location>
</feature>
<feature type="transmembrane region" description="Helical" evidence="1">
    <location>
        <begin position="66"/>
        <end position="87"/>
    </location>
</feature>
<accession>A0ABZ2BRM2</accession>
<keyword evidence="1" id="KW-1133">Transmembrane helix</keyword>
<reference evidence="2 3" key="1">
    <citation type="submission" date="2015-07" db="EMBL/GenBank/DDBJ databases">
        <authorList>
            <person name="Voget S."/>
            <person name="Dogs M."/>
            <person name="Brinkhoff T.H."/>
            <person name="Daniel R."/>
        </authorList>
    </citation>
    <scope>NUCLEOTIDE SEQUENCE [LARGE SCALE GENOMIC DNA]</scope>
    <source>
        <strain evidence="2 3">B14</strain>
    </source>
</reference>
<protein>
    <submittedName>
        <fullName evidence="2">Uncharacterized protein</fullName>
    </submittedName>
</protein>
<keyword evidence="1" id="KW-0812">Transmembrane</keyword>
<dbReference type="EMBL" id="CP143423">
    <property type="protein sequence ID" value="WVX47877.1"/>
    <property type="molecule type" value="Genomic_DNA"/>
</dbReference>